<dbReference type="InterPro" id="IPR054597">
    <property type="entry name" value="FeeM_cat"/>
</dbReference>
<dbReference type="Proteomes" id="UP001217485">
    <property type="component" value="Unassembled WGS sequence"/>
</dbReference>
<dbReference type="InterPro" id="IPR016181">
    <property type="entry name" value="Acyl_CoA_acyltransferase"/>
</dbReference>
<dbReference type="SUPFAM" id="SSF55729">
    <property type="entry name" value="Acyl-CoA N-acyltransferases (Nat)"/>
    <property type="match status" value="1"/>
</dbReference>
<dbReference type="EMBL" id="JAQNDK010000006">
    <property type="protein sequence ID" value="MDC0685490.1"/>
    <property type="molecule type" value="Genomic_DNA"/>
</dbReference>
<evidence type="ECO:0000313" key="3">
    <source>
        <dbReference type="Proteomes" id="UP001217485"/>
    </source>
</evidence>
<evidence type="ECO:0000259" key="1">
    <source>
        <dbReference type="Pfam" id="PF21926"/>
    </source>
</evidence>
<dbReference type="RefSeq" id="WP_272103802.1">
    <property type="nucleotide sequence ID" value="NZ_JAQNDK010000006.1"/>
</dbReference>
<protein>
    <submittedName>
        <fullName evidence="2">GNAT family N-acetyltransferase</fullName>
    </submittedName>
</protein>
<organism evidence="2 3">
    <name type="scientific">Sorangium atrum</name>
    <dbReference type="NCBI Taxonomy" id="2995308"/>
    <lineage>
        <taxon>Bacteria</taxon>
        <taxon>Pseudomonadati</taxon>
        <taxon>Myxococcota</taxon>
        <taxon>Polyangia</taxon>
        <taxon>Polyangiales</taxon>
        <taxon>Polyangiaceae</taxon>
        <taxon>Sorangium</taxon>
    </lineage>
</organism>
<dbReference type="Pfam" id="PF21926">
    <property type="entry name" value="FeeM"/>
    <property type="match status" value="1"/>
</dbReference>
<comment type="caution">
    <text evidence="2">The sequence shown here is derived from an EMBL/GenBank/DDBJ whole genome shotgun (WGS) entry which is preliminary data.</text>
</comment>
<reference evidence="2 3" key="1">
    <citation type="submission" date="2023-01" db="EMBL/GenBank/DDBJ databases">
        <title>Minimal conservation of predation-associated metabolite biosynthetic gene clusters underscores biosynthetic potential of Myxococcota including descriptions for ten novel species: Archangium lansinium sp. nov., Myxococcus landrumus sp. nov., Nannocystis bai.</title>
        <authorList>
            <person name="Ahearne A."/>
            <person name="Stevens C."/>
            <person name="Dowd S."/>
        </authorList>
    </citation>
    <scope>NUCLEOTIDE SEQUENCE [LARGE SCALE GENOMIC DNA]</scope>
    <source>
        <strain evidence="2 3">WIWO2</strain>
    </source>
</reference>
<accession>A0ABT5CGD5</accession>
<name>A0ABT5CGD5_9BACT</name>
<feature type="domain" description="N-acyl amino acid synthase FeeM catalytic core" evidence="1">
    <location>
        <begin position="38"/>
        <end position="148"/>
    </location>
</feature>
<keyword evidence="3" id="KW-1185">Reference proteome</keyword>
<gene>
    <name evidence="2" type="ORF">POL72_47735</name>
</gene>
<evidence type="ECO:0000313" key="2">
    <source>
        <dbReference type="EMBL" id="MDC0685490.1"/>
    </source>
</evidence>
<proteinExistence type="predicted"/>
<sequence>MTSIQCRIAHTRKDLDDALRVRWAVFGRELDLLAAAPAAPREVDPYDTLDTTLHFVAYAESQPIATTRLLLPNPEVACARGVRLGVDLESRFDLGALKLPGLSLAEVTRFCILSQHRSSGALEALHAAMVEESHRRGITHWIAAVNAETDHAGDAAIMLQLAAALGLVSPRVRVSPLGGDLPPTSPGFPFYGEEERAWARAGDLAALQLPRPLGAFTRRMAARFIGPARYDGRFRRFAMPLFASVEEQARAPRPVRTTPVTRNAA</sequence>
<dbReference type="Gene3D" id="3.40.630.30">
    <property type="match status" value="1"/>
</dbReference>